<feature type="domain" description="Protein kinase" evidence="11">
    <location>
        <begin position="14"/>
        <end position="272"/>
    </location>
</feature>
<dbReference type="InterPro" id="IPR017441">
    <property type="entry name" value="Protein_kinase_ATP_BS"/>
</dbReference>
<dbReference type="PANTHER" id="PTHR48012">
    <property type="entry name" value="STERILE20-LIKE KINASE, ISOFORM B-RELATED"/>
    <property type="match status" value="1"/>
</dbReference>
<keyword evidence="7 10" id="KW-0067">ATP-binding</keyword>
<dbReference type="InterPro" id="IPR000719">
    <property type="entry name" value="Prot_kinase_dom"/>
</dbReference>
<reference evidence="12 13" key="1">
    <citation type="journal article" date="2007" name="Nat. Biotechnol.">
        <title>Genome sequence of the lignocellulose-bioconverting and xylose-fermenting yeast Pichia stipitis.</title>
        <authorList>
            <person name="Jeffries T.W."/>
            <person name="Grigoriev I.V."/>
            <person name="Grimwood J."/>
            <person name="Laplaza J.M."/>
            <person name="Aerts A."/>
            <person name="Salamov A."/>
            <person name="Schmutz J."/>
            <person name="Lindquist E."/>
            <person name="Dehal P."/>
            <person name="Shapiro H."/>
            <person name="Jin Y.S."/>
            <person name="Passoth V."/>
            <person name="Richardson P.M."/>
        </authorList>
    </citation>
    <scope>NUCLEOTIDE SEQUENCE [LARGE SCALE GENOMIC DNA]</scope>
    <source>
        <strain evidence="13">ATCC 58785 / CBS 6054 / NBRC 10063 / NRRL Y-11545</strain>
    </source>
</reference>
<dbReference type="GO" id="GO:1903024">
    <property type="term" value="P:positive regulation of ascospore-type prospore membrane formation"/>
    <property type="evidence" value="ECO:0007669"/>
    <property type="project" value="EnsemblFungi"/>
</dbReference>
<dbReference type="GO" id="GO:1904750">
    <property type="term" value="P:negative regulation of protein localization to nucleolus"/>
    <property type="evidence" value="ECO:0007669"/>
    <property type="project" value="EnsemblFungi"/>
</dbReference>
<dbReference type="OMA" id="NMFIVME"/>
<dbReference type="EMBL" id="CP000500">
    <property type="protein sequence ID" value="ABN67485.2"/>
    <property type="molecule type" value="Genomic_DNA"/>
</dbReference>
<evidence type="ECO:0000256" key="2">
    <source>
        <dbReference type="ARBA" id="ARBA00012513"/>
    </source>
</evidence>
<dbReference type="KEGG" id="pic:PICST_62297"/>
<dbReference type="GO" id="GO:0005628">
    <property type="term" value="C:prospore membrane"/>
    <property type="evidence" value="ECO:0007669"/>
    <property type="project" value="EnsemblFungi"/>
</dbReference>
<dbReference type="InParanoid" id="A3LXL6"/>
<dbReference type="STRING" id="322104.A3LXL6"/>
<dbReference type="Proteomes" id="UP000002258">
    <property type="component" value="Chromosome 6"/>
</dbReference>
<dbReference type="GO" id="GO:0005737">
    <property type="term" value="C:cytoplasm"/>
    <property type="evidence" value="ECO:0007669"/>
    <property type="project" value="EnsemblFungi"/>
</dbReference>
<dbReference type="GO" id="GO:0004674">
    <property type="term" value="F:protein serine/threonine kinase activity"/>
    <property type="evidence" value="ECO:0007669"/>
    <property type="project" value="UniProtKB-KW"/>
</dbReference>
<dbReference type="PANTHER" id="PTHR48012:SF10">
    <property type="entry name" value="FI20177P1"/>
    <property type="match status" value="1"/>
</dbReference>
<name>A3LXL6_PICST</name>
<organism evidence="12 13">
    <name type="scientific">Scheffersomyces stipitis (strain ATCC 58785 / CBS 6054 / NBRC 10063 / NRRL Y-11545)</name>
    <name type="common">Yeast</name>
    <name type="synonym">Pichia stipitis</name>
    <dbReference type="NCBI Taxonomy" id="322104"/>
    <lineage>
        <taxon>Eukaryota</taxon>
        <taxon>Fungi</taxon>
        <taxon>Dikarya</taxon>
        <taxon>Ascomycota</taxon>
        <taxon>Saccharomycotina</taxon>
        <taxon>Pichiomycetes</taxon>
        <taxon>Debaryomycetaceae</taxon>
        <taxon>Scheffersomyces</taxon>
    </lineage>
</organism>
<evidence type="ECO:0000313" key="13">
    <source>
        <dbReference type="Proteomes" id="UP000002258"/>
    </source>
</evidence>
<accession>A3LXL6</accession>
<evidence type="ECO:0000256" key="8">
    <source>
        <dbReference type="ARBA" id="ARBA00047899"/>
    </source>
</evidence>
<dbReference type="OrthoDB" id="248923at2759"/>
<dbReference type="PROSITE" id="PS00107">
    <property type="entry name" value="PROTEIN_KINASE_ATP"/>
    <property type="match status" value="1"/>
</dbReference>
<evidence type="ECO:0000256" key="6">
    <source>
        <dbReference type="ARBA" id="ARBA00022777"/>
    </source>
</evidence>
<dbReference type="FunFam" id="1.10.510.10:FF:000499">
    <property type="entry name" value="Serine/threonine-protein kinase KIC1"/>
    <property type="match status" value="1"/>
</dbReference>
<sequence>MFYQTHTPITIKQYDIFQCIGKGNFGDVYKAKCLTNAQDVAIKVVNLDESNEDVKAFTQEIQFLSRLRNPYITSYIETFVKDFNMFIVMEYCGGGSCSDLLRYAKKLPEDIVALIIRDVLKGLVYLHNEKKVHRDIKSANILLTEYGEVKLADFGVSGEITLTMKKRNTFVGTPFWMAPEVITRGKSSDEGGYNEKADIWSTGITTIELVTGSPPLAQYDPMKILFDIPKKRPPVLVGINFSDNIKDFVKYCLIKDPKARPRAKDLLHHQFVSRLTGRNSSVKAMLVKMIRDKNMQSLATGKVKKPKYPLERFVDSDSEEQSSAKVQWDFETFKSEFLRRRSSTTNKEVYKRYGDNYSSLQVSASSPLSPISPESAVGVKPGQLLFYCVEQVYHRGRTEATQRTVEQLLVNLLEYEHELPGLCEAIVEELSHVL</sequence>
<dbReference type="Pfam" id="PF00069">
    <property type="entry name" value="Pkinase"/>
    <property type="match status" value="1"/>
</dbReference>
<evidence type="ECO:0000313" key="12">
    <source>
        <dbReference type="EMBL" id="ABN67485.2"/>
    </source>
</evidence>
<keyword evidence="6 12" id="KW-0418">Kinase</keyword>
<evidence type="ECO:0000256" key="1">
    <source>
        <dbReference type="ARBA" id="ARBA00008874"/>
    </source>
</evidence>
<keyword evidence="13" id="KW-1185">Reference proteome</keyword>
<keyword evidence="5 10" id="KW-0547">Nucleotide-binding</keyword>
<dbReference type="InterPro" id="IPR050629">
    <property type="entry name" value="STE20/SPS1-PAK"/>
</dbReference>
<dbReference type="AlphaFoldDB" id="A3LXL6"/>
<feature type="binding site" evidence="10">
    <location>
        <position position="43"/>
    </location>
    <ligand>
        <name>ATP</name>
        <dbReference type="ChEBI" id="CHEBI:30616"/>
    </ligand>
</feature>
<dbReference type="HOGENOM" id="CLU_000288_63_23_1"/>
<evidence type="ECO:0000256" key="3">
    <source>
        <dbReference type="ARBA" id="ARBA00022527"/>
    </source>
</evidence>
<evidence type="ECO:0000256" key="7">
    <source>
        <dbReference type="ARBA" id="ARBA00022840"/>
    </source>
</evidence>
<dbReference type="GO" id="GO:0051229">
    <property type="term" value="P:meiotic spindle disassembly"/>
    <property type="evidence" value="ECO:0007669"/>
    <property type="project" value="EnsemblFungi"/>
</dbReference>
<dbReference type="GO" id="GO:0005634">
    <property type="term" value="C:nucleus"/>
    <property type="evidence" value="ECO:0007669"/>
    <property type="project" value="EnsemblFungi"/>
</dbReference>
<dbReference type="SUPFAM" id="SSF56112">
    <property type="entry name" value="Protein kinase-like (PK-like)"/>
    <property type="match status" value="1"/>
</dbReference>
<dbReference type="GO" id="GO:0030447">
    <property type="term" value="P:filamentous growth"/>
    <property type="evidence" value="ECO:0007669"/>
    <property type="project" value="UniProtKB-ARBA"/>
</dbReference>
<evidence type="ECO:0000256" key="10">
    <source>
        <dbReference type="PROSITE-ProRule" id="PRU10141"/>
    </source>
</evidence>
<protein>
    <recommendedName>
        <fullName evidence="2">non-specific serine/threonine protein kinase</fullName>
        <ecNumber evidence="2">2.7.11.1</ecNumber>
    </recommendedName>
</protein>
<keyword evidence="4 12" id="KW-0808">Transferase</keyword>
<dbReference type="eggNOG" id="KOG0201">
    <property type="taxonomic scope" value="Eukaryota"/>
</dbReference>
<keyword evidence="3 12" id="KW-0723">Serine/threonine-protein kinase</keyword>
<dbReference type="GO" id="GO:0030476">
    <property type="term" value="P:ascospore wall assembly"/>
    <property type="evidence" value="ECO:0007669"/>
    <property type="project" value="EnsemblFungi"/>
</dbReference>
<proteinExistence type="inferred from homology"/>
<evidence type="ECO:0000256" key="5">
    <source>
        <dbReference type="ARBA" id="ARBA00022741"/>
    </source>
</evidence>
<dbReference type="FunCoup" id="A3LXL6">
    <property type="interactions" value="748"/>
</dbReference>
<dbReference type="RefSeq" id="XP_001385514.2">
    <property type="nucleotide sequence ID" value="XM_001385477.1"/>
</dbReference>
<dbReference type="GO" id="GO:0106310">
    <property type="term" value="F:protein serine kinase activity"/>
    <property type="evidence" value="ECO:0007669"/>
    <property type="project" value="RHEA"/>
</dbReference>
<dbReference type="Gene3D" id="1.10.510.10">
    <property type="entry name" value="Transferase(Phosphotransferase) domain 1"/>
    <property type="match status" value="1"/>
</dbReference>
<gene>
    <name evidence="12" type="primary">SPS1</name>
    <name evidence="12" type="ORF">PICST_62297</name>
</gene>
<dbReference type="InterPro" id="IPR011009">
    <property type="entry name" value="Kinase-like_dom_sf"/>
</dbReference>
<dbReference type="GO" id="GO:0005524">
    <property type="term" value="F:ATP binding"/>
    <property type="evidence" value="ECO:0007669"/>
    <property type="project" value="UniProtKB-UniRule"/>
</dbReference>
<evidence type="ECO:0000256" key="4">
    <source>
        <dbReference type="ARBA" id="ARBA00022679"/>
    </source>
</evidence>
<dbReference type="PROSITE" id="PS50011">
    <property type="entry name" value="PROTEIN_KINASE_DOM"/>
    <property type="match status" value="1"/>
</dbReference>
<comment type="catalytic activity">
    <reaction evidence="8">
        <text>L-threonyl-[protein] + ATP = O-phospho-L-threonyl-[protein] + ADP + H(+)</text>
        <dbReference type="Rhea" id="RHEA:46608"/>
        <dbReference type="Rhea" id="RHEA-COMP:11060"/>
        <dbReference type="Rhea" id="RHEA-COMP:11605"/>
        <dbReference type="ChEBI" id="CHEBI:15378"/>
        <dbReference type="ChEBI" id="CHEBI:30013"/>
        <dbReference type="ChEBI" id="CHEBI:30616"/>
        <dbReference type="ChEBI" id="CHEBI:61977"/>
        <dbReference type="ChEBI" id="CHEBI:456216"/>
        <dbReference type="EC" id="2.7.11.1"/>
    </reaction>
</comment>
<dbReference type="SMART" id="SM00220">
    <property type="entry name" value="S_TKc"/>
    <property type="match status" value="1"/>
</dbReference>
<dbReference type="GeneID" id="4840392"/>
<comment type="similarity">
    <text evidence="1">Belongs to the protein kinase superfamily. STE Ser/Thr protein kinase family. STE20 subfamily.</text>
</comment>
<evidence type="ECO:0000259" key="11">
    <source>
        <dbReference type="PROSITE" id="PS50011"/>
    </source>
</evidence>
<comment type="catalytic activity">
    <reaction evidence="9">
        <text>L-seryl-[protein] + ATP = O-phospho-L-seryl-[protein] + ADP + H(+)</text>
        <dbReference type="Rhea" id="RHEA:17989"/>
        <dbReference type="Rhea" id="RHEA-COMP:9863"/>
        <dbReference type="Rhea" id="RHEA-COMP:11604"/>
        <dbReference type="ChEBI" id="CHEBI:15378"/>
        <dbReference type="ChEBI" id="CHEBI:29999"/>
        <dbReference type="ChEBI" id="CHEBI:30616"/>
        <dbReference type="ChEBI" id="CHEBI:83421"/>
        <dbReference type="ChEBI" id="CHEBI:456216"/>
        <dbReference type="EC" id="2.7.11.1"/>
    </reaction>
</comment>
<dbReference type="EC" id="2.7.11.1" evidence="2"/>
<evidence type="ECO:0000256" key="9">
    <source>
        <dbReference type="ARBA" id="ARBA00048679"/>
    </source>
</evidence>